<protein>
    <recommendedName>
        <fullName evidence="5">Ketoreductase domain-containing protein</fullName>
    </recommendedName>
</protein>
<dbReference type="InterPro" id="IPR036291">
    <property type="entry name" value="NAD(P)-bd_dom_sf"/>
</dbReference>
<evidence type="ECO:0000313" key="7">
    <source>
        <dbReference type="Proteomes" id="UP000005753"/>
    </source>
</evidence>
<keyword evidence="3" id="KW-0443">Lipid metabolism</keyword>
<evidence type="ECO:0000256" key="4">
    <source>
        <dbReference type="RuleBase" id="RU000363"/>
    </source>
</evidence>
<dbReference type="EMBL" id="CM001487">
    <property type="protein sequence ID" value="EIM55946.1"/>
    <property type="molecule type" value="Genomic_DNA"/>
</dbReference>
<sequence>MKELVLITGASRGIGKAMAGVFAKNGWNLALVCRNNGDMLREYADHLAEEFGTEVYCYAGDVADYAFIESIRDDLAGKNIQPEILINNAGISVVGLMTDLTPGTWAEVMNTNLTSVFNTCHLFVPGMVRKKSGRIINVSSIWGNVGASCEVAYSASKGGVNSFTRALAKELAPSGISVNAVAFGAIDTEMNGHLSDEEKAAFEEEIPAGRMGTPEEAAEFTYHIATAPAYMTGQIVTFDGAYL</sequence>
<dbReference type="InterPro" id="IPR002347">
    <property type="entry name" value="SDR_fam"/>
</dbReference>
<reference evidence="6 7" key="1">
    <citation type="submission" date="2010-08" db="EMBL/GenBank/DDBJ databases">
        <authorList>
            <consortium name="US DOE Joint Genome Institute (JGI-PGF)"/>
            <person name="Lucas S."/>
            <person name="Copeland A."/>
            <person name="Lapidus A."/>
            <person name="Cheng J.-F."/>
            <person name="Bruce D."/>
            <person name="Goodwin L."/>
            <person name="Pitluck S."/>
            <person name="Land M.L."/>
            <person name="Hauser L."/>
            <person name="Chang Y.-J."/>
            <person name="Anderson I.J."/>
            <person name="Johnson E."/>
            <person name="Mulhopadhyay B."/>
            <person name="Kyrpides N."/>
            <person name="Woyke T.J."/>
        </authorList>
    </citation>
    <scope>NUCLEOTIDE SEQUENCE [LARGE SCALE GENOMIC DNA]</scope>
    <source>
        <strain evidence="6 7">6</strain>
    </source>
</reference>
<evidence type="ECO:0000259" key="5">
    <source>
        <dbReference type="SMART" id="SM00822"/>
    </source>
</evidence>
<dbReference type="PRINTS" id="PR00080">
    <property type="entry name" value="SDRFAMILY"/>
</dbReference>
<dbReference type="AlphaFoldDB" id="I5AQ73"/>
<dbReference type="SMART" id="SM00822">
    <property type="entry name" value="PKS_KR"/>
    <property type="match status" value="1"/>
</dbReference>
<keyword evidence="3" id="KW-0753">Steroid metabolism</keyword>
<organism evidence="6 7">
    <name type="scientific">Eubacterium cellulosolvens (strain ATCC 43171 / JCM 9499 / 6)</name>
    <name type="common">Cillobacterium cellulosolvens</name>
    <dbReference type="NCBI Taxonomy" id="633697"/>
    <lineage>
        <taxon>Bacteria</taxon>
        <taxon>Bacillati</taxon>
        <taxon>Bacillota</taxon>
        <taxon>Clostridia</taxon>
        <taxon>Eubacteriales</taxon>
        <taxon>Eubacteriaceae</taxon>
        <taxon>Eubacterium</taxon>
    </lineage>
</organism>
<dbReference type="FunFam" id="3.40.50.720:FF:000173">
    <property type="entry name" value="3-oxoacyl-[acyl-carrier protein] reductase"/>
    <property type="match status" value="1"/>
</dbReference>
<dbReference type="PRINTS" id="PR00081">
    <property type="entry name" value="GDHRDH"/>
</dbReference>
<dbReference type="InterPro" id="IPR050259">
    <property type="entry name" value="SDR"/>
</dbReference>
<proteinExistence type="inferred from homology"/>
<dbReference type="OrthoDB" id="9803333at2"/>
<keyword evidence="2" id="KW-0560">Oxidoreductase</keyword>
<dbReference type="PROSITE" id="PS00061">
    <property type="entry name" value="ADH_SHORT"/>
    <property type="match status" value="1"/>
</dbReference>
<dbReference type="GO" id="GO:0008202">
    <property type="term" value="P:steroid metabolic process"/>
    <property type="evidence" value="ECO:0007669"/>
    <property type="project" value="UniProtKB-KW"/>
</dbReference>
<dbReference type="Pfam" id="PF00106">
    <property type="entry name" value="adh_short"/>
    <property type="match status" value="1"/>
</dbReference>
<dbReference type="NCBIfam" id="NF047420">
    <property type="entry name" value="EF_P_mod_YmfI"/>
    <property type="match status" value="1"/>
</dbReference>
<dbReference type="eggNOG" id="COG1028">
    <property type="taxonomic scope" value="Bacteria"/>
</dbReference>
<reference evidence="6 7" key="2">
    <citation type="submission" date="2012-02" db="EMBL/GenBank/DDBJ databases">
        <title>Improved High-Quality Draft sequence of Eubacterium cellulosolvens 6.</title>
        <authorList>
            <consortium name="US DOE Joint Genome Institute"/>
            <person name="Lucas S."/>
            <person name="Han J."/>
            <person name="Lapidus A."/>
            <person name="Cheng J.-F."/>
            <person name="Goodwin L."/>
            <person name="Pitluck S."/>
            <person name="Peters L."/>
            <person name="Mikhailova N."/>
            <person name="Gu W."/>
            <person name="Detter J.C."/>
            <person name="Han C."/>
            <person name="Tapia R."/>
            <person name="Land M."/>
            <person name="Hauser L."/>
            <person name="Kyrpides N."/>
            <person name="Ivanova N."/>
            <person name="Pagani I."/>
            <person name="Johnson E."/>
            <person name="Mukhopadhyay B."/>
            <person name="Anderson I."/>
            <person name="Woyke T."/>
        </authorList>
    </citation>
    <scope>NUCLEOTIDE SEQUENCE [LARGE SCALE GENOMIC DNA]</scope>
    <source>
        <strain evidence="6 7">6</strain>
    </source>
</reference>
<dbReference type="InterPro" id="IPR057326">
    <property type="entry name" value="KR_dom"/>
</dbReference>
<dbReference type="STRING" id="633697.EubceDRAFT1_0080"/>
<dbReference type="SUPFAM" id="SSF51735">
    <property type="entry name" value="NAD(P)-binding Rossmann-fold domains"/>
    <property type="match status" value="1"/>
</dbReference>
<comment type="similarity">
    <text evidence="1 4">Belongs to the short-chain dehydrogenases/reductases (SDR) family.</text>
</comment>
<dbReference type="GO" id="GO:0032787">
    <property type="term" value="P:monocarboxylic acid metabolic process"/>
    <property type="evidence" value="ECO:0007669"/>
    <property type="project" value="UniProtKB-ARBA"/>
</dbReference>
<dbReference type="PANTHER" id="PTHR42879:SF2">
    <property type="entry name" value="3-OXOACYL-[ACYL-CARRIER-PROTEIN] REDUCTASE FABG"/>
    <property type="match status" value="1"/>
</dbReference>
<evidence type="ECO:0000313" key="6">
    <source>
        <dbReference type="EMBL" id="EIM55946.1"/>
    </source>
</evidence>
<dbReference type="InterPro" id="IPR020904">
    <property type="entry name" value="Sc_DH/Rdtase_CS"/>
</dbReference>
<gene>
    <name evidence="6" type="ORF">EubceDRAFT1_0080</name>
</gene>
<feature type="domain" description="Ketoreductase" evidence="5">
    <location>
        <begin position="3"/>
        <end position="184"/>
    </location>
</feature>
<evidence type="ECO:0000256" key="2">
    <source>
        <dbReference type="ARBA" id="ARBA00023002"/>
    </source>
</evidence>
<evidence type="ECO:0000256" key="3">
    <source>
        <dbReference type="ARBA" id="ARBA00023221"/>
    </source>
</evidence>
<dbReference type="PANTHER" id="PTHR42879">
    <property type="entry name" value="3-OXOACYL-(ACYL-CARRIER-PROTEIN) REDUCTASE"/>
    <property type="match status" value="1"/>
</dbReference>
<dbReference type="HOGENOM" id="CLU_010194_1_3_9"/>
<name>I5AQ73_EUBC6</name>
<evidence type="ECO:0000256" key="1">
    <source>
        <dbReference type="ARBA" id="ARBA00006484"/>
    </source>
</evidence>
<dbReference type="Gene3D" id="3.40.50.720">
    <property type="entry name" value="NAD(P)-binding Rossmann-like Domain"/>
    <property type="match status" value="1"/>
</dbReference>
<keyword evidence="7" id="KW-1185">Reference proteome</keyword>
<dbReference type="GO" id="GO:0016491">
    <property type="term" value="F:oxidoreductase activity"/>
    <property type="evidence" value="ECO:0007669"/>
    <property type="project" value="UniProtKB-KW"/>
</dbReference>
<accession>I5AQ73</accession>
<dbReference type="Proteomes" id="UP000005753">
    <property type="component" value="Chromosome"/>
</dbReference>